<dbReference type="PROSITE" id="PS51707">
    <property type="entry name" value="CYTH"/>
    <property type="match status" value="1"/>
</dbReference>
<dbReference type="PATRIC" id="fig|1434110.4.peg.5136"/>
<dbReference type="GeneID" id="24833406"/>
<dbReference type="Gene3D" id="1.10.3210.10">
    <property type="entry name" value="Hypothetical protein af1432"/>
    <property type="match status" value="1"/>
</dbReference>
<dbReference type="HOGENOM" id="CLU_331947_0_0_2"/>
<name>A0A0E3SJ01_9EURY</name>
<dbReference type="SUPFAM" id="SSF109604">
    <property type="entry name" value="HD-domain/PDEase-like"/>
    <property type="match status" value="1"/>
</dbReference>
<protein>
    <recommendedName>
        <fullName evidence="6">Adenylate cyclase</fullName>
    </recommendedName>
</protein>
<reference evidence="4 5" key="1">
    <citation type="submission" date="2014-07" db="EMBL/GenBank/DDBJ databases">
        <title>Methanogenic archaea and the global carbon cycle.</title>
        <authorList>
            <person name="Henriksen J.R."/>
            <person name="Luke J."/>
            <person name="Reinhart S."/>
            <person name="Benedict M.N."/>
            <person name="Youngblut N.D."/>
            <person name="Metcalf M.E."/>
            <person name="Whitaker R.J."/>
            <person name="Metcalf W.W."/>
        </authorList>
    </citation>
    <scope>NUCLEOTIDE SEQUENCE [LARGE SCALE GENOMIC DNA]</scope>
    <source>
        <strain evidence="4 5">HB-1</strain>
    </source>
</reference>
<evidence type="ECO:0000259" key="2">
    <source>
        <dbReference type="PROSITE" id="PS51707"/>
    </source>
</evidence>
<dbReference type="SMART" id="SM00880">
    <property type="entry name" value="CHAD"/>
    <property type="match status" value="1"/>
</dbReference>
<dbReference type="KEGG" id="mhor:MSHOH_4034"/>
<proteinExistence type="predicted"/>
<keyword evidence="5" id="KW-1185">Reference proteome</keyword>
<dbReference type="Pfam" id="PF21447">
    <property type="entry name" value="Ppx-GppA_III"/>
    <property type="match status" value="1"/>
</dbReference>
<dbReference type="PIRSF" id="PIRSF036568">
    <property type="entry name" value="CYTH_CHAD_HD"/>
    <property type="match status" value="1"/>
</dbReference>
<dbReference type="STRING" id="1434110.MSHOH_4034"/>
<dbReference type="InterPro" id="IPR033469">
    <property type="entry name" value="CYTH-like_dom_sf"/>
</dbReference>
<evidence type="ECO:0000313" key="5">
    <source>
        <dbReference type="Proteomes" id="UP000033101"/>
    </source>
</evidence>
<feature type="region of interest" description="Disordered" evidence="1">
    <location>
        <begin position="510"/>
        <end position="529"/>
    </location>
</feature>
<dbReference type="InterPro" id="IPR012069">
    <property type="entry name" value="UPF_CYTH/CHAD/HD-like"/>
</dbReference>
<accession>A0A0E3SJ01</accession>
<dbReference type="Gene3D" id="2.40.320.10">
    <property type="entry name" value="Hypothetical Protein Pfu-838710-001"/>
    <property type="match status" value="1"/>
</dbReference>
<feature type="compositionally biased region" description="Basic and acidic residues" evidence="1">
    <location>
        <begin position="510"/>
        <end position="519"/>
    </location>
</feature>
<evidence type="ECO:0000256" key="1">
    <source>
        <dbReference type="SAM" id="MobiDB-lite"/>
    </source>
</evidence>
<dbReference type="Pfam" id="PF01928">
    <property type="entry name" value="CYTH"/>
    <property type="match status" value="1"/>
</dbReference>
<feature type="domain" description="CHAD" evidence="3">
    <location>
        <begin position="558"/>
        <end position="862"/>
    </location>
</feature>
<dbReference type="PANTHER" id="PTHR30005">
    <property type="entry name" value="EXOPOLYPHOSPHATASE"/>
    <property type="match status" value="1"/>
</dbReference>
<dbReference type="Gene3D" id="1.40.20.10">
    <property type="entry name" value="CHAD domain"/>
    <property type="match status" value="1"/>
</dbReference>
<dbReference type="Pfam" id="PF05235">
    <property type="entry name" value="CHAD"/>
    <property type="match status" value="1"/>
</dbReference>
<evidence type="ECO:0000259" key="3">
    <source>
        <dbReference type="PROSITE" id="PS51708"/>
    </source>
</evidence>
<dbReference type="InterPro" id="IPR048950">
    <property type="entry name" value="Ppx_GppA_C"/>
</dbReference>
<dbReference type="GO" id="GO:0006357">
    <property type="term" value="P:regulation of transcription by RNA polymerase II"/>
    <property type="evidence" value="ECO:0007669"/>
    <property type="project" value="TreeGrafter"/>
</dbReference>
<dbReference type="OrthoDB" id="125273at2157"/>
<dbReference type="RefSeq" id="WP_048142815.1">
    <property type="nucleotide sequence ID" value="NZ_CP009516.1"/>
</dbReference>
<dbReference type="InterPro" id="IPR050273">
    <property type="entry name" value="GppA/Ppx_hydrolase"/>
</dbReference>
<dbReference type="InterPro" id="IPR023577">
    <property type="entry name" value="CYTH_domain"/>
</dbReference>
<dbReference type="AlphaFoldDB" id="A0A0E3SJ01"/>
<dbReference type="SUPFAM" id="SSF55154">
    <property type="entry name" value="CYTH-like phosphatases"/>
    <property type="match status" value="1"/>
</dbReference>
<evidence type="ECO:0008006" key="6">
    <source>
        <dbReference type="Google" id="ProtNLM"/>
    </source>
</evidence>
<organism evidence="4 5">
    <name type="scientific">Methanosarcina horonobensis HB-1 = JCM 15518</name>
    <dbReference type="NCBI Taxonomy" id="1434110"/>
    <lineage>
        <taxon>Archaea</taxon>
        <taxon>Methanobacteriati</taxon>
        <taxon>Methanobacteriota</taxon>
        <taxon>Stenosarchaea group</taxon>
        <taxon>Methanomicrobia</taxon>
        <taxon>Methanosarcinales</taxon>
        <taxon>Methanosarcinaceae</taxon>
        <taxon>Methanosarcina</taxon>
    </lineage>
</organism>
<dbReference type="InterPro" id="IPR038186">
    <property type="entry name" value="CHAD_dom_sf"/>
</dbReference>
<dbReference type="PROSITE" id="PS51708">
    <property type="entry name" value="CHAD"/>
    <property type="match status" value="1"/>
</dbReference>
<dbReference type="SMART" id="SM01118">
    <property type="entry name" value="CYTH"/>
    <property type="match status" value="1"/>
</dbReference>
<dbReference type="EMBL" id="CP009516">
    <property type="protein sequence ID" value="AKB80517.1"/>
    <property type="molecule type" value="Genomic_DNA"/>
</dbReference>
<sequence length="880" mass="101413">MEIESKFLVPEETDFKALENLSKIASYTISEAHIQLNEDTFLDTENKDIMAAGYYLRVRKSSGEKGKWITIKSLGGFKAGTHRREEYVSFLPEGLSVLECPDLRIRNMIFEFTSGLNLSPFITLKQKRIIRQLKLEEKPIADLYLDRVNLKSESRKKIYNEFEVELKSGGTVDDLEAIRAFLYSHYRLVESPFSKFERACIFRENLPEKTLLDLRERAVCTQLANHKNIYGKQAKILLLLDRGSSPEELSLLLKTPAPEIEALLSRFEKQRLSIFPFTRSKEKTPEKNLIFYFQSGRGNPEKSWTEIGYEEWSADTLLKYYGISREKAENIMAGSLALFDGLSAYHGLGKKERELLGLAALLQNIGSTVSSREEKTLISREIILTHPLKGLKLNELKMLALITELQDSSKSEKNFCLALEETNNNLSPAFQNKALTLVAFLRIASILETGNQSSLPCRFRQLDGAVEIELTELDAEKIAKKAEKRSELWEYLFNTELRFIQARESLESGVTDKTKREKVEEDEEKGEEKLREKVEDRIEKRIEKKKRRETQKFTVSPEDSMAFVAHRIFAYQFSQMLAHEKGTRKGEDIEELHDMRVAVRRMRAAAIVFGEYLESEKVEPHLKGLRRTLGALGGVRDLDVFREKAEAYLKNLPPGHEHDLDPLFLTLEEEREKAREDMLDYLDSEKYSRFKKDFSEFLDFPETWTLPTSTEKHDSLPHRVKDVLPSILYARLADISAYSEWLEGPYVSIERLHRLRIAAKGLRYTLEFFESVLGKEVEGLIKDFKVLQDHLGDLHDAAVATEMLGAYLKTGAWELPGSEKVSNEKKQVTENPEGIEAYLAYREAELLTLLDTFPEAWEKVQTGEFRKEIESEIRSLYEVH</sequence>
<dbReference type="Proteomes" id="UP000033101">
    <property type="component" value="Chromosome"/>
</dbReference>
<dbReference type="PANTHER" id="PTHR30005:SF0">
    <property type="entry name" value="RETROGRADE REGULATION PROTEIN 2"/>
    <property type="match status" value="1"/>
</dbReference>
<evidence type="ECO:0000313" key="4">
    <source>
        <dbReference type="EMBL" id="AKB80517.1"/>
    </source>
</evidence>
<dbReference type="InterPro" id="IPR007899">
    <property type="entry name" value="CHAD_dom"/>
</dbReference>
<feature type="domain" description="CYTH" evidence="2">
    <location>
        <begin position="1"/>
        <end position="206"/>
    </location>
</feature>
<gene>
    <name evidence="4" type="ORF">MSHOH_4034</name>
</gene>